<evidence type="ECO:0000256" key="1">
    <source>
        <dbReference type="ARBA" id="ARBA00001231"/>
    </source>
</evidence>
<dbReference type="EMBL" id="JACSPQ010000010">
    <property type="protein sequence ID" value="MBD8002415.1"/>
    <property type="molecule type" value="Genomic_DNA"/>
</dbReference>
<dbReference type="PANTHER" id="PTHR22600">
    <property type="entry name" value="BETA-HEXOSAMINIDASE"/>
    <property type="match status" value="1"/>
</dbReference>
<feature type="signal peptide" evidence="6">
    <location>
        <begin position="1"/>
        <end position="25"/>
    </location>
</feature>
<dbReference type="SUPFAM" id="SSF55545">
    <property type="entry name" value="beta-N-acetylhexosaminidase-like domain"/>
    <property type="match status" value="1"/>
</dbReference>
<reference evidence="9 10" key="1">
    <citation type="submission" date="2020-08" db="EMBL/GenBank/DDBJ databases">
        <title>A Genomic Blueprint of the Chicken Gut Microbiome.</title>
        <authorList>
            <person name="Gilroy R."/>
            <person name="Ravi A."/>
            <person name="Getino M."/>
            <person name="Pursley I."/>
            <person name="Horton D.L."/>
            <person name="Alikhan N.-F."/>
            <person name="Baker D."/>
            <person name="Gharbi K."/>
            <person name="Hall N."/>
            <person name="Watson M."/>
            <person name="Adriaenssens E.M."/>
            <person name="Foster-Nyarko E."/>
            <person name="Jarju S."/>
            <person name="Secka A."/>
            <person name="Antonio M."/>
            <person name="Oren A."/>
            <person name="Chaudhuri R."/>
            <person name="La Ragione R.M."/>
            <person name="Hildebrand F."/>
            <person name="Pallen M.J."/>
        </authorList>
    </citation>
    <scope>NUCLEOTIDE SEQUENCE [LARGE SCALE GENOMIC DNA]</scope>
    <source>
        <strain evidence="9 10">Sa1YUN3</strain>
    </source>
</reference>
<dbReference type="Proteomes" id="UP000616346">
    <property type="component" value="Unassembled WGS sequence"/>
</dbReference>
<evidence type="ECO:0000313" key="10">
    <source>
        <dbReference type="Proteomes" id="UP000616346"/>
    </source>
</evidence>
<evidence type="ECO:0000256" key="6">
    <source>
        <dbReference type="SAM" id="SignalP"/>
    </source>
</evidence>
<organism evidence="9 10">
    <name type="scientific">Phocaeicola faecium</name>
    <dbReference type="NCBI Taxonomy" id="2762213"/>
    <lineage>
        <taxon>Bacteria</taxon>
        <taxon>Pseudomonadati</taxon>
        <taxon>Bacteroidota</taxon>
        <taxon>Bacteroidia</taxon>
        <taxon>Bacteroidales</taxon>
        <taxon>Bacteroidaceae</taxon>
        <taxon>Phocaeicola</taxon>
    </lineage>
</organism>
<comment type="catalytic activity">
    <reaction evidence="1">
        <text>Hydrolysis of terminal non-reducing N-acetyl-D-hexosamine residues in N-acetyl-beta-D-hexosaminides.</text>
        <dbReference type="EC" id="3.2.1.52"/>
    </reaction>
</comment>
<dbReference type="Gene3D" id="2.60.120.260">
    <property type="entry name" value="Galactose-binding domain-like"/>
    <property type="match status" value="1"/>
</dbReference>
<dbReference type="InterPro" id="IPR015883">
    <property type="entry name" value="Glyco_hydro_20_cat"/>
</dbReference>
<comment type="caution">
    <text evidence="9">The sequence shown here is derived from an EMBL/GenBank/DDBJ whole genome shotgun (WGS) entry which is preliminary data.</text>
</comment>
<protein>
    <recommendedName>
        <fullName evidence="3">beta-N-acetylhexosaminidase</fullName>
        <ecNumber evidence="3">3.2.1.52</ecNumber>
    </recommendedName>
</protein>
<dbReference type="EC" id="3.2.1.52" evidence="3"/>
<proteinExistence type="inferred from homology"/>
<dbReference type="PANTHER" id="PTHR22600:SF57">
    <property type="entry name" value="BETA-N-ACETYLHEXOSAMINIDASE"/>
    <property type="match status" value="1"/>
</dbReference>
<feature type="domain" description="Glycoside hydrolase family 20 catalytic" evidence="7">
    <location>
        <begin position="152"/>
        <end position="494"/>
    </location>
</feature>
<dbReference type="CDD" id="cd06563">
    <property type="entry name" value="GH20_chitobiase-like"/>
    <property type="match status" value="1"/>
</dbReference>
<evidence type="ECO:0000256" key="5">
    <source>
        <dbReference type="ARBA" id="ARBA00023295"/>
    </source>
</evidence>
<feature type="domain" description="Beta-hexosaminidase bacterial type N-terminal" evidence="8">
    <location>
        <begin position="28"/>
        <end position="148"/>
    </location>
</feature>
<name>A0ABR8VCE5_9BACT</name>
<feature type="chain" id="PRO_5045872857" description="beta-N-acetylhexosaminidase" evidence="6">
    <location>
        <begin position="26"/>
        <end position="685"/>
    </location>
</feature>
<keyword evidence="4" id="KW-0378">Hydrolase</keyword>
<evidence type="ECO:0000259" key="7">
    <source>
        <dbReference type="Pfam" id="PF00728"/>
    </source>
</evidence>
<dbReference type="Gene3D" id="3.30.379.10">
    <property type="entry name" value="Chitobiase/beta-hexosaminidase domain 2-like"/>
    <property type="match status" value="1"/>
</dbReference>
<evidence type="ECO:0000256" key="2">
    <source>
        <dbReference type="ARBA" id="ARBA00006285"/>
    </source>
</evidence>
<sequence length="685" mass="77758">MKKFLFPLYCIVSACLVSSCSDKQATVELTPTPLSCTVDNGTFNWNNDTWITLKGSGIDSTIINTAFKSSGQLPVQYAKTVPERNMILLERVEQLPTVHHPEGYTLTVRPETISIQATSDAGLFYGVQTLLQLAKAGGGKVQAVTIVDEPRFEYRGIMLDVSRHFRTIDFLKKQIDLLASYKINRLHLHLTDGAGWRLEIKQYPRLTEFAAWRKPATWKAWWEGERQYCEQTDPEAYGGYYTQDQIRELLEYARLRCVTIIPEIEMPSHSEEVLTAYPELSCTHEPYKQGDFCIGNEKTFEFLENVLSEVVELFPSQYIHIGGDEASKASWKTCPLCQARMKKEGLKDVDELQSYLIHRIERFLNAKGKTLLGWDEILQGGVAPNAAVMSWRGEEGGIKAVRDGHPAIMTPGEYCYFDAYQDAPYSQPEAIGGYLPLNKMYGYDPVPDSLSQEEAKLIKGVQGNLFAEYIPTDEHMEYMLYPRAIALAEVAWTQPANKSWDSFRQRILKIIPEIKAKGYNTFDYSQEIGNRKEALEPIEHLAKDKPVTFNIPYWENYPANGAKTLTDGLRGGWNYNDKRWLGYVKDMDVVIDLGEETTLHSIGADFMQICGPYVYMPAQVIISVSQDGKEYSELTKIDHKIVKDDAVSFKNFGWTGETSARYVRYQAMQGDIQGSVLFVDEIVVK</sequence>
<dbReference type="PROSITE" id="PS51257">
    <property type="entry name" value="PROKAR_LIPOPROTEIN"/>
    <property type="match status" value="1"/>
</dbReference>
<dbReference type="InterPro" id="IPR029018">
    <property type="entry name" value="Hex-like_dom2"/>
</dbReference>
<evidence type="ECO:0000259" key="8">
    <source>
        <dbReference type="Pfam" id="PF02838"/>
    </source>
</evidence>
<dbReference type="RefSeq" id="WP_191710338.1">
    <property type="nucleotide sequence ID" value="NZ_JACSPQ010000010.1"/>
</dbReference>
<dbReference type="InterPro" id="IPR017853">
    <property type="entry name" value="GH"/>
</dbReference>
<accession>A0ABR8VCE5</accession>
<dbReference type="InterPro" id="IPR015882">
    <property type="entry name" value="HEX_bac_N"/>
</dbReference>
<dbReference type="Pfam" id="PF02838">
    <property type="entry name" value="Glyco_hydro_20b"/>
    <property type="match status" value="1"/>
</dbReference>
<keyword evidence="10" id="KW-1185">Reference proteome</keyword>
<dbReference type="Gene3D" id="3.20.20.80">
    <property type="entry name" value="Glycosidases"/>
    <property type="match status" value="1"/>
</dbReference>
<gene>
    <name evidence="9" type="ORF">H9626_09350</name>
</gene>
<keyword evidence="5" id="KW-0326">Glycosidase</keyword>
<evidence type="ECO:0000256" key="4">
    <source>
        <dbReference type="ARBA" id="ARBA00022801"/>
    </source>
</evidence>
<evidence type="ECO:0000256" key="3">
    <source>
        <dbReference type="ARBA" id="ARBA00012663"/>
    </source>
</evidence>
<dbReference type="PRINTS" id="PR00738">
    <property type="entry name" value="GLHYDRLASE20"/>
</dbReference>
<keyword evidence="6" id="KW-0732">Signal</keyword>
<dbReference type="Pfam" id="PF00728">
    <property type="entry name" value="Glyco_hydro_20"/>
    <property type="match status" value="1"/>
</dbReference>
<dbReference type="SUPFAM" id="SSF51445">
    <property type="entry name" value="(Trans)glycosidases"/>
    <property type="match status" value="1"/>
</dbReference>
<comment type="similarity">
    <text evidence="2">Belongs to the glycosyl hydrolase 20 family.</text>
</comment>
<evidence type="ECO:0000313" key="9">
    <source>
        <dbReference type="EMBL" id="MBD8002415.1"/>
    </source>
</evidence>
<dbReference type="InterPro" id="IPR025705">
    <property type="entry name" value="Beta_hexosaminidase_sua/sub"/>
</dbReference>